<dbReference type="Proteomes" id="UP000053263">
    <property type="component" value="Unassembled WGS sequence"/>
</dbReference>
<dbReference type="GO" id="GO:0000981">
    <property type="term" value="F:DNA-binding transcription factor activity, RNA polymerase II-specific"/>
    <property type="evidence" value="ECO:0007669"/>
    <property type="project" value="InterPro"/>
</dbReference>
<organism evidence="5 6">
    <name type="scientific">Plicaturopsis crispa FD-325 SS-3</name>
    <dbReference type="NCBI Taxonomy" id="944288"/>
    <lineage>
        <taxon>Eukaryota</taxon>
        <taxon>Fungi</taxon>
        <taxon>Dikarya</taxon>
        <taxon>Basidiomycota</taxon>
        <taxon>Agaricomycotina</taxon>
        <taxon>Agaricomycetes</taxon>
        <taxon>Agaricomycetidae</taxon>
        <taxon>Amylocorticiales</taxon>
        <taxon>Amylocorticiaceae</taxon>
        <taxon>Plicatura</taxon>
        <taxon>Plicaturopsis crispa</taxon>
    </lineage>
</organism>
<dbReference type="InterPro" id="IPR036864">
    <property type="entry name" value="Zn2-C6_fun-type_DNA-bd_sf"/>
</dbReference>
<dbReference type="Pfam" id="PF11951">
    <property type="entry name" value="Fungal_trans_2"/>
    <property type="match status" value="1"/>
</dbReference>
<comment type="subcellular location">
    <subcellularLocation>
        <location evidence="1">Nucleus</location>
    </subcellularLocation>
</comment>
<dbReference type="PROSITE" id="PS00463">
    <property type="entry name" value="ZN2_CY6_FUNGAL_1"/>
    <property type="match status" value="1"/>
</dbReference>
<dbReference type="PANTHER" id="PTHR37534:SF20">
    <property type="entry name" value="PRO1A C6 ZINK-FINGER PROTEIN"/>
    <property type="match status" value="1"/>
</dbReference>
<dbReference type="GO" id="GO:0005634">
    <property type="term" value="C:nucleus"/>
    <property type="evidence" value="ECO:0007669"/>
    <property type="project" value="UniProtKB-SubCell"/>
</dbReference>
<keyword evidence="2" id="KW-0539">Nucleus</keyword>
<dbReference type="OrthoDB" id="5419315at2759"/>
<dbReference type="EMBL" id="KN832568">
    <property type="protein sequence ID" value="KII85127.1"/>
    <property type="molecule type" value="Genomic_DNA"/>
</dbReference>
<evidence type="ECO:0000256" key="2">
    <source>
        <dbReference type="ARBA" id="ARBA00023242"/>
    </source>
</evidence>
<dbReference type="AlphaFoldDB" id="A0A0C9SRY7"/>
<evidence type="ECO:0000256" key="1">
    <source>
        <dbReference type="ARBA" id="ARBA00004123"/>
    </source>
</evidence>
<sequence length="664" mass="72832">MARAPESPDSPGSHNSPNRPPVELGRSQSANRGGCWTCRLRRKKCDEIRENDSCQTCIRLKIKCLGWGPRRPDWMRDKQLVEAYKADIKRQLTAAGLIRGQPRTPSLMQTVPSTPTVASQGSYGFPDAPGPSTQATTRPSPSTLDFRYAPQPNQTMQPGPSIIQQTAPYADLGALDLNHIGGYMGPQSASAPSTSMNPSTSHYDAFQHLDTGDYQFDLHPAQPAQPNILNALASPSSLQREWVLYYFEHVRMMQYVFAGNAVTNIIHSFVVQEPQGAVTNAICALGSLHYSRIGSSQHAEGGADGSTAEYFYNQALLQISNSKQVHGRYGEADAVAILHLISFSLFSGGTTEWQGLLAMACEWLAEQGITVDENPKLALQHSSAATRLAVKTIVWFDIMSSPTLMRAPPFMTCYRRLLGDTYWTAAQGPPDRSELHMECITGCPDDVILAIAEISTLADWKTQEQLRGSLSVRELVRRANGIEQQLRAYQDPTLLIENRPPHQCSSPGCTGCAETSAFVQAPAHPAGLFPGGDEPQGEGARRLVGNLFRETAVLYLHTVTSGPNPAVPEITASVDTIVALFNQLGPSEVDRFLVFPLCLAASLTDNARHRELLRSRLQSQNVNVGNLLQTCAIIENVWRQRDSRGDQPDWRDIMEQLGMCVLLV</sequence>
<dbReference type="PROSITE" id="PS50048">
    <property type="entry name" value="ZN2_CY6_FUNGAL_2"/>
    <property type="match status" value="1"/>
</dbReference>
<evidence type="ECO:0000259" key="4">
    <source>
        <dbReference type="PROSITE" id="PS50048"/>
    </source>
</evidence>
<dbReference type="CDD" id="cd00067">
    <property type="entry name" value="GAL4"/>
    <property type="match status" value="1"/>
</dbReference>
<protein>
    <recommendedName>
        <fullName evidence="4">Zn(2)-C6 fungal-type domain-containing protein</fullName>
    </recommendedName>
</protein>
<dbReference type="Pfam" id="PF00172">
    <property type="entry name" value="Zn_clus"/>
    <property type="match status" value="1"/>
</dbReference>
<evidence type="ECO:0000256" key="3">
    <source>
        <dbReference type="SAM" id="MobiDB-lite"/>
    </source>
</evidence>
<feature type="region of interest" description="Disordered" evidence="3">
    <location>
        <begin position="1"/>
        <end position="32"/>
    </location>
</feature>
<dbReference type="SMART" id="SM00066">
    <property type="entry name" value="GAL4"/>
    <property type="match status" value="1"/>
</dbReference>
<gene>
    <name evidence="5" type="ORF">PLICRDRAFT_116400</name>
</gene>
<dbReference type="InterPro" id="IPR021858">
    <property type="entry name" value="Fun_TF"/>
</dbReference>
<dbReference type="HOGENOM" id="CLU_013536_0_0_1"/>
<evidence type="ECO:0000313" key="6">
    <source>
        <dbReference type="Proteomes" id="UP000053263"/>
    </source>
</evidence>
<keyword evidence="6" id="KW-1185">Reference proteome</keyword>
<dbReference type="InterPro" id="IPR001138">
    <property type="entry name" value="Zn2Cys6_DnaBD"/>
</dbReference>
<dbReference type="GO" id="GO:0008270">
    <property type="term" value="F:zinc ion binding"/>
    <property type="evidence" value="ECO:0007669"/>
    <property type="project" value="InterPro"/>
</dbReference>
<proteinExistence type="predicted"/>
<evidence type="ECO:0000313" key="5">
    <source>
        <dbReference type="EMBL" id="KII85127.1"/>
    </source>
</evidence>
<accession>A0A0C9SRY7</accession>
<name>A0A0C9SRY7_PLICR</name>
<feature type="domain" description="Zn(2)-C6 fungal-type" evidence="4">
    <location>
        <begin position="34"/>
        <end position="64"/>
    </location>
</feature>
<dbReference type="PANTHER" id="PTHR37534">
    <property type="entry name" value="TRANSCRIPTIONAL ACTIVATOR PROTEIN UGA3"/>
    <property type="match status" value="1"/>
</dbReference>
<dbReference type="SUPFAM" id="SSF57701">
    <property type="entry name" value="Zn2/Cys6 DNA-binding domain"/>
    <property type="match status" value="1"/>
</dbReference>
<reference evidence="5 6" key="1">
    <citation type="submission" date="2014-06" db="EMBL/GenBank/DDBJ databases">
        <title>Evolutionary Origins and Diversification of the Mycorrhizal Mutualists.</title>
        <authorList>
            <consortium name="DOE Joint Genome Institute"/>
            <consortium name="Mycorrhizal Genomics Consortium"/>
            <person name="Kohler A."/>
            <person name="Kuo A."/>
            <person name="Nagy L.G."/>
            <person name="Floudas D."/>
            <person name="Copeland A."/>
            <person name="Barry K.W."/>
            <person name="Cichocki N."/>
            <person name="Veneault-Fourrey C."/>
            <person name="LaButti K."/>
            <person name="Lindquist E.A."/>
            <person name="Lipzen A."/>
            <person name="Lundell T."/>
            <person name="Morin E."/>
            <person name="Murat C."/>
            <person name="Riley R."/>
            <person name="Ohm R."/>
            <person name="Sun H."/>
            <person name="Tunlid A."/>
            <person name="Henrissat B."/>
            <person name="Grigoriev I.V."/>
            <person name="Hibbett D.S."/>
            <person name="Martin F."/>
        </authorList>
    </citation>
    <scope>NUCLEOTIDE SEQUENCE [LARGE SCALE GENOMIC DNA]</scope>
    <source>
        <strain evidence="5 6">FD-325 SS-3</strain>
    </source>
</reference>